<organism evidence="2 3">
    <name type="scientific">Orbilia blumenaviensis</name>
    <dbReference type="NCBI Taxonomy" id="1796055"/>
    <lineage>
        <taxon>Eukaryota</taxon>
        <taxon>Fungi</taxon>
        <taxon>Dikarya</taxon>
        <taxon>Ascomycota</taxon>
        <taxon>Pezizomycotina</taxon>
        <taxon>Orbiliomycetes</taxon>
        <taxon>Orbiliales</taxon>
        <taxon>Orbiliaceae</taxon>
        <taxon>Orbilia</taxon>
    </lineage>
</organism>
<reference evidence="2 3" key="1">
    <citation type="submission" date="2019-10" db="EMBL/GenBank/DDBJ databases">
        <authorList>
            <person name="Palmer J.M."/>
        </authorList>
    </citation>
    <scope>NUCLEOTIDE SEQUENCE [LARGE SCALE GENOMIC DNA]</scope>
    <source>
        <strain evidence="2 3">TWF730</strain>
    </source>
</reference>
<dbReference type="AlphaFoldDB" id="A0AAV9U7A6"/>
<dbReference type="Pfam" id="PF14420">
    <property type="entry name" value="Clr5"/>
    <property type="match status" value="1"/>
</dbReference>
<accession>A0AAV9U7A6</accession>
<name>A0AAV9U7A6_9PEZI</name>
<comment type="caution">
    <text evidence="2">The sequence shown here is derived from an EMBL/GenBank/DDBJ whole genome shotgun (WGS) entry which is preliminary data.</text>
</comment>
<protein>
    <recommendedName>
        <fullName evidence="1">Clr5 domain-containing protein</fullName>
    </recommendedName>
</protein>
<proteinExistence type="predicted"/>
<dbReference type="EMBL" id="JAVHNS010000013">
    <property type="protein sequence ID" value="KAK6337440.1"/>
    <property type="molecule type" value="Genomic_DNA"/>
</dbReference>
<sequence>MKPSPEAWQLYESRIRKLYLEEKRSAAEVKRIIEEETDFTASLSQYHNQIQNVLRLRKNISKEDSLYYDIKKRKRDDEGKETRVKLCGILIDEANLRRKCQRKHSTVFERFQTENTFVGIPSTPPGLDVGTPTACSSPAPEISPARVPSCPSQEDGFRMIDISDLEDWFGRIDIFDLYLEGSFSRIPYFNHPMGTTWNPGHDTSGNIFTAVSSQTPPQNLTSLISSLKGVFLEDYVVGDAIWDGDKKTFNMLWDACVFQPSASNRRAELRDITATIKRELYQIAKSLQLEYFDVDLLIGDKRKYIEITARFGRLHIIHVLLNMRSSRDIDEAARIALDKGYNFLADFITRQSGASAQKFRQEGQLATIMGVEDTPTSQSEEFLDSDHSHSGEFEAFVNWSPKSFL</sequence>
<feature type="domain" description="Clr5" evidence="1">
    <location>
        <begin position="4"/>
        <end position="51"/>
    </location>
</feature>
<keyword evidence="3" id="KW-1185">Reference proteome</keyword>
<dbReference type="Proteomes" id="UP001373714">
    <property type="component" value="Unassembled WGS sequence"/>
</dbReference>
<gene>
    <name evidence="2" type="ORF">TWF730_002839</name>
</gene>
<dbReference type="InterPro" id="IPR025676">
    <property type="entry name" value="Clr5_dom"/>
</dbReference>
<evidence type="ECO:0000313" key="2">
    <source>
        <dbReference type="EMBL" id="KAK6337440.1"/>
    </source>
</evidence>
<evidence type="ECO:0000259" key="1">
    <source>
        <dbReference type="Pfam" id="PF14420"/>
    </source>
</evidence>
<evidence type="ECO:0000313" key="3">
    <source>
        <dbReference type="Proteomes" id="UP001373714"/>
    </source>
</evidence>